<dbReference type="EMBL" id="MFNF01000055">
    <property type="protein sequence ID" value="OGG99739.1"/>
    <property type="molecule type" value="Genomic_DNA"/>
</dbReference>
<accession>A0A1F6GNP6</accession>
<dbReference type="PANTHER" id="PTHR30595">
    <property type="entry name" value="GLPR-RELATED TRANSCRIPTIONAL REPRESSOR"/>
    <property type="match status" value="1"/>
</dbReference>
<organism evidence="2 3">
    <name type="scientific">Candidatus Lambdaproteobacteria bacterium RIFOXYD2_FULL_56_26</name>
    <dbReference type="NCBI Taxonomy" id="1817773"/>
    <lineage>
        <taxon>Bacteria</taxon>
        <taxon>Pseudomonadati</taxon>
        <taxon>Pseudomonadota</taxon>
        <taxon>Candidatus Lambdaproteobacteria</taxon>
    </lineage>
</organism>
<protein>
    <recommendedName>
        <fullName evidence="1">Schlafen AlbA-2 domain-containing protein</fullName>
    </recommendedName>
</protein>
<dbReference type="Pfam" id="PF04326">
    <property type="entry name" value="SLFN_AlbA_2"/>
    <property type="match status" value="1"/>
</dbReference>
<evidence type="ECO:0000313" key="3">
    <source>
        <dbReference type="Proteomes" id="UP000177583"/>
    </source>
</evidence>
<evidence type="ECO:0000259" key="1">
    <source>
        <dbReference type="Pfam" id="PF04326"/>
    </source>
</evidence>
<dbReference type="Gene3D" id="3.30.950.30">
    <property type="entry name" value="Schlafen, AAA domain"/>
    <property type="match status" value="1"/>
</dbReference>
<proteinExistence type="predicted"/>
<sequence length="190" mass="21240">MEIKKISTSDALALCGKAESHFFDKKSKDVGGTKLQKAVVAFANADGGELLIGIADDKESLISKERWQGFESIEKMNYILQVLFDITPSLSVKQEVLECKGFDGFVLRLLIERGSQVYHCSDRSVYVRKGAQSLPLPPDRIAELSYAKGVISFENERIPDCPPELVVESEELMSFLLGSRLEQRVFSDQF</sequence>
<name>A0A1F6GNP6_9PROT</name>
<feature type="domain" description="Schlafen AlbA-2" evidence="1">
    <location>
        <begin position="20"/>
        <end position="136"/>
    </location>
</feature>
<evidence type="ECO:0000313" key="2">
    <source>
        <dbReference type="EMBL" id="OGG99739.1"/>
    </source>
</evidence>
<dbReference type="PANTHER" id="PTHR30595:SF6">
    <property type="entry name" value="SCHLAFEN ALBA-2 DOMAIN-CONTAINING PROTEIN"/>
    <property type="match status" value="1"/>
</dbReference>
<reference evidence="2 3" key="1">
    <citation type="journal article" date="2016" name="Nat. Commun.">
        <title>Thousands of microbial genomes shed light on interconnected biogeochemical processes in an aquifer system.</title>
        <authorList>
            <person name="Anantharaman K."/>
            <person name="Brown C.T."/>
            <person name="Hug L.A."/>
            <person name="Sharon I."/>
            <person name="Castelle C.J."/>
            <person name="Probst A.J."/>
            <person name="Thomas B.C."/>
            <person name="Singh A."/>
            <person name="Wilkins M.J."/>
            <person name="Karaoz U."/>
            <person name="Brodie E.L."/>
            <person name="Williams K.H."/>
            <person name="Hubbard S.S."/>
            <person name="Banfield J.F."/>
        </authorList>
    </citation>
    <scope>NUCLEOTIDE SEQUENCE [LARGE SCALE GENOMIC DNA]</scope>
</reference>
<dbReference type="InterPro" id="IPR038461">
    <property type="entry name" value="Schlafen_AlbA_2_dom_sf"/>
</dbReference>
<dbReference type="AlphaFoldDB" id="A0A1F6GNP6"/>
<comment type="caution">
    <text evidence="2">The sequence shown here is derived from an EMBL/GenBank/DDBJ whole genome shotgun (WGS) entry which is preliminary data.</text>
</comment>
<dbReference type="InterPro" id="IPR007421">
    <property type="entry name" value="Schlafen_AlbA_2_dom"/>
</dbReference>
<dbReference type="Proteomes" id="UP000177583">
    <property type="component" value="Unassembled WGS sequence"/>
</dbReference>
<gene>
    <name evidence="2" type="ORF">A2557_06250</name>
</gene>